<dbReference type="PANTHER" id="PTHR42879">
    <property type="entry name" value="3-OXOACYL-(ACYL-CARRIER-PROTEIN) REDUCTASE"/>
    <property type="match status" value="1"/>
</dbReference>
<organism evidence="3 4">
    <name type="scientific">Mucilaginibacter straminoryzae</name>
    <dbReference type="NCBI Taxonomy" id="2932774"/>
    <lineage>
        <taxon>Bacteria</taxon>
        <taxon>Pseudomonadati</taxon>
        <taxon>Bacteroidota</taxon>
        <taxon>Sphingobacteriia</taxon>
        <taxon>Sphingobacteriales</taxon>
        <taxon>Sphingobacteriaceae</taxon>
        <taxon>Mucilaginibacter</taxon>
    </lineage>
</organism>
<evidence type="ECO:0000313" key="4">
    <source>
        <dbReference type="Proteomes" id="UP001139450"/>
    </source>
</evidence>
<gene>
    <name evidence="3" type="ORF">MUY27_11485</name>
</gene>
<dbReference type="Pfam" id="PF00106">
    <property type="entry name" value="adh_short"/>
    <property type="match status" value="1"/>
</dbReference>
<dbReference type="Proteomes" id="UP001139450">
    <property type="component" value="Unassembled WGS sequence"/>
</dbReference>
<protein>
    <submittedName>
        <fullName evidence="3">SDR family oxidoreductase</fullName>
    </submittedName>
</protein>
<dbReference type="InterPro" id="IPR036291">
    <property type="entry name" value="NAD(P)-bd_dom_sf"/>
</dbReference>
<evidence type="ECO:0000256" key="2">
    <source>
        <dbReference type="RuleBase" id="RU000363"/>
    </source>
</evidence>
<comment type="caution">
    <text evidence="3">The sequence shown here is derived from an EMBL/GenBank/DDBJ whole genome shotgun (WGS) entry which is preliminary data.</text>
</comment>
<comment type="similarity">
    <text evidence="1 2">Belongs to the short-chain dehydrogenases/reductases (SDR) family.</text>
</comment>
<dbReference type="FunFam" id="3.40.50.720:FF:000084">
    <property type="entry name" value="Short-chain dehydrogenase reductase"/>
    <property type="match status" value="1"/>
</dbReference>
<reference evidence="3" key="1">
    <citation type="submission" date="2022-04" db="EMBL/GenBank/DDBJ databases">
        <title>Mucilaginibacter sp. RS28 isolated from freshwater.</title>
        <authorList>
            <person name="Ko S.-R."/>
        </authorList>
    </citation>
    <scope>NUCLEOTIDE SEQUENCE</scope>
    <source>
        <strain evidence="3">RS28</strain>
    </source>
</reference>
<dbReference type="AlphaFoldDB" id="A0A9X2BBY5"/>
<evidence type="ECO:0000256" key="1">
    <source>
        <dbReference type="ARBA" id="ARBA00006484"/>
    </source>
</evidence>
<dbReference type="PRINTS" id="PR00081">
    <property type="entry name" value="GDHRDH"/>
</dbReference>
<dbReference type="SUPFAM" id="SSF51735">
    <property type="entry name" value="NAD(P)-binding Rossmann-fold domains"/>
    <property type="match status" value="1"/>
</dbReference>
<evidence type="ECO:0000313" key="3">
    <source>
        <dbReference type="EMBL" id="MCJ8210332.1"/>
    </source>
</evidence>
<dbReference type="CDD" id="cd05233">
    <property type="entry name" value="SDR_c"/>
    <property type="match status" value="1"/>
</dbReference>
<dbReference type="InterPro" id="IPR002347">
    <property type="entry name" value="SDR_fam"/>
</dbReference>
<dbReference type="PRINTS" id="PR00080">
    <property type="entry name" value="SDRFAMILY"/>
</dbReference>
<dbReference type="PANTHER" id="PTHR42879:SF2">
    <property type="entry name" value="3-OXOACYL-[ACYL-CARRIER-PROTEIN] REDUCTASE FABG"/>
    <property type="match status" value="1"/>
</dbReference>
<name>A0A9X2BBY5_9SPHI</name>
<dbReference type="RefSeq" id="WP_245130168.1">
    <property type="nucleotide sequence ID" value="NZ_JALJEJ010000004.1"/>
</dbReference>
<accession>A0A9X2BBY5</accession>
<dbReference type="InterPro" id="IPR050259">
    <property type="entry name" value="SDR"/>
</dbReference>
<sequence>MENLTSKVILVTGGAQGLGKATCLALAEAGATVIVGDIQEDKARAVVDQINQNGKAVFYRLDLTDASSVEQTINTIHSEQGRIDGLVNNAGIDFTKPITELAVSEWDAAMNVNLRGPFLTSKFVLPLMAEQKGGHIINVVSTAALRAWTEASVYHATKWGLRGFTQALFTEARKVGVKVTGLIAGGMRTPFLLDRFPDIPPQNLQDPENVAEKIRYILADESQTIVPELLVLPLMETSWP</sequence>
<keyword evidence="4" id="KW-1185">Reference proteome</keyword>
<dbReference type="EMBL" id="JALJEJ010000004">
    <property type="protein sequence ID" value="MCJ8210332.1"/>
    <property type="molecule type" value="Genomic_DNA"/>
</dbReference>
<dbReference type="Gene3D" id="3.40.50.720">
    <property type="entry name" value="NAD(P)-binding Rossmann-like Domain"/>
    <property type="match status" value="1"/>
</dbReference>
<proteinExistence type="inferred from homology"/>